<evidence type="ECO:0000256" key="3">
    <source>
        <dbReference type="ARBA" id="ARBA00022614"/>
    </source>
</evidence>
<dbReference type="EMBL" id="JH431265">
    <property type="status" value="NOT_ANNOTATED_CDS"/>
    <property type="molecule type" value="Genomic_DNA"/>
</dbReference>
<evidence type="ECO:0000256" key="6">
    <source>
        <dbReference type="ARBA" id="ARBA00023017"/>
    </source>
</evidence>
<evidence type="ECO:0000256" key="5">
    <source>
        <dbReference type="ARBA" id="ARBA00022737"/>
    </source>
</evidence>
<comment type="subcellular location">
    <subcellularLocation>
        <location evidence="1">Cytoplasm</location>
        <location evidence="1">Cytoskeleton</location>
        <location evidence="1">Cilium axoneme</location>
    </subcellularLocation>
</comment>
<dbReference type="PhylomeDB" id="T1IPX6"/>
<keyword evidence="13" id="KW-1185">Reference proteome</keyword>
<reference evidence="13" key="1">
    <citation type="submission" date="2011-05" db="EMBL/GenBank/DDBJ databases">
        <authorList>
            <person name="Richards S.R."/>
            <person name="Qu J."/>
            <person name="Jiang H."/>
            <person name="Jhangiani S.N."/>
            <person name="Agravi P."/>
            <person name="Goodspeed R."/>
            <person name="Gross S."/>
            <person name="Mandapat C."/>
            <person name="Jackson L."/>
            <person name="Mathew T."/>
            <person name="Pu L."/>
            <person name="Thornton R."/>
            <person name="Saada N."/>
            <person name="Wilczek-Boney K.B."/>
            <person name="Lee S."/>
            <person name="Kovar C."/>
            <person name="Wu Y."/>
            <person name="Scherer S.E."/>
            <person name="Worley K.C."/>
            <person name="Muzny D.M."/>
            <person name="Gibbs R."/>
        </authorList>
    </citation>
    <scope>NUCLEOTIDE SEQUENCE</scope>
    <source>
        <strain evidence="13">Brora</strain>
    </source>
</reference>
<dbReference type="STRING" id="126957.T1IPX6"/>
<evidence type="ECO:0000256" key="10">
    <source>
        <dbReference type="ARBA" id="ARBA00049659"/>
    </source>
</evidence>
<dbReference type="Proteomes" id="UP000014500">
    <property type="component" value="Unassembled WGS sequence"/>
</dbReference>
<dbReference type="InterPro" id="IPR001611">
    <property type="entry name" value="Leu-rich_rpt"/>
</dbReference>
<dbReference type="HOGENOM" id="CLU_092189_0_0_1"/>
<dbReference type="AlphaFoldDB" id="T1IPX6"/>
<dbReference type="InterPro" id="IPR032675">
    <property type="entry name" value="LRR_dom_sf"/>
</dbReference>
<organism evidence="12 13">
    <name type="scientific">Strigamia maritima</name>
    <name type="common">European centipede</name>
    <name type="synonym">Geophilus maritimus</name>
    <dbReference type="NCBI Taxonomy" id="126957"/>
    <lineage>
        <taxon>Eukaryota</taxon>
        <taxon>Metazoa</taxon>
        <taxon>Ecdysozoa</taxon>
        <taxon>Arthropoda</taxon>
        <taxon>Myriapoda</taxon>
        <taxon>Chilopoda</taxon>
        <taxon>Pleurostigmophora</taxon>
        <taxon>Geophilomorpha</taxon>
        <taxon>Linotaeniidae</taxon>
        <taxon>Strigamia</taxon>
    </lineage>
</organism>
<dbReference type="Gene3D" id="3.80.10.10">
    <property type="entry name" value="Ribonuclease Inhibitor"/>
    <property type="match status" value="1"/>
</dbReference>
<keyword evidence="4" id="KW-0493">Microtubule</keyword>
<dbReference type="PROSITE" id="PS51450">
    <property type="entry name" value="LRR"/>
    <property type="match status" value="1"/>
</dbReference>
<reference evidence="12" key="2">
    <citation type="submission" date="2015-02" db="UniProtKB">
        <authorList>
            <consortium name="EnsemblMetazoa"/>
        </authorList>
    </citation>
    <scope>IDENTIFICATION</scope>
</reference>
<evidence type="ECO:0000256" key="4">
    <source>
        <dbReference type="ARBA" id="ARBA00022701"/>
    </source>
</evidence>
<keyword evidence="8" id="KW-0206">Cytoskeleton</keyword>
<evidence type="ECO:0000256" key="9">
    <source>
        <dbReference type="ARBA" id="ARBA00023273"/>
    </source>
</evidence>
<evidence type="ECO:0000256" key="2">
    <source>
        <dbReference type="ARBA" id="ARBA00022490"/>
    </source>
</evidence>
<dbReference type="SUPFAM" id="SSF52058">
    <property type="entry name" value="L domain-like"/>
    <property type="match status" value="1"/>
</dbReference>
<keyword evidence="5" id="KW-0677">Repeat</keyword>
<dbReference type="GO" id="GO:0005874">
    <property type="term" value="C:microtubule"/>
    <property type="evidence" value="ECO:0007669"/>
    <property type="project" value="UniProtKB-KW"/>
</dbReference>
<dbReference type="EnsemblMetazoa" id="SMAR003082-RA">
    <property type="protein sequence ID" value="SMAR003082-PA"/>
    <property type="gene ID" value="SMAR003082"/>
</dbReference>
<dbReference type="FunFam" id="3.80.10.10:FF:000049">
    <property type="entry name" value="Dynein light chain 1"/>
    <property type="match status" value="1"/>
</dbReference>
<keyword evidence="2" id="KW-0963">Cytoplasm</keyword>
<accession>T1IPX6</accession>
<evidence type="ECO:0000256" key="7">
    <source>
        <dbReference type="ARBA" id="ARBA00023175"/>
    </source>
</evidence>
<evidence type="ECO:0000313" key="12">
    <source>
        <dbReference type="EnsemblMetazoa" id="SMAR003082-PA"/>
    </source>
</evidence>
<proteinExistence type="inferred from homology"/>
<evidence type="ECO:0000256" key="8">
    <source>
        <dbReference type="ARBA" id="ARBA00023212"/>
    </source>
</evidence>
<keyword evidence="6" id="KW-0243">Dynein</keyword>
<sequence>MPTTVKEAAAKLEEKTGMKISEMKEVKMYGQYPPIEKLDASLGNFAECEKLMLSTNAIEKITGLHGLRNLKTLSLGRNYIKSFSGLEAVGDTLVNLYISYNFIEKLKGVNVLKKLVVLYMSNNNVKDWNEFQRLAELPNLLELLFVGNPLEEKATNEGIWRDEVQKRLPRLRKLDGSYS</sequence>
<dbReference type="eggNOG" id="KOG0531">
    <property type="taxonomic scope" value="Eukaryota"/>
</dbReference>
<evidence type="ECO:0000256" key="11">
    <source>
        <dbReference type="ARBA" id="ARBA00049760"/>
    </source>
</evidence>
<dbReference type="GO" id="GO:0030286">
    <property type="term" value="C:dynein complex"/>
    <property type="evidence" value="ECO:0007669"/>
    <property type="project" value="UniProtKB-KW"/>
</dbReference>
<name>T1IPX6_STRMM</name>
<keyword evidence="7" id="KW-0505">Motor protein</keyword>
<evidence type="ECO:0000256" key="1">
    <source>
        <dbReference type="ARBA" id="ARBA00004430"/>
    </source>
</evidence>
<comment type="similarity">
    <text evidence="10">Belongs to the dynein light chain LC1-type family.</text>
</comment>
<dbReference type="PANTHER" id="PTHR15454">
    <property type="entry name" value="NISCHARIN RELATED"/>
    <property type="match status" value="1"/>
</dbReference>
<dbReference type="GO" id="GO:0045504">
    <property type="term" value="F:dynein heavy chain binding"/>
    <property type="evidence" value="ECO:0007669"/>
    <property type="project" value="TreeGrafter"/>
</dbReference>
<dbReference type="SMART" id="SM00365">
    <property type="entry name" value="LRR_SD22"/>
    <property type="match status" value="4"/>
</dbReference>
<evidence type="ECO:0000313" key="13">
    <source>
        <dbReference type="Proteomes" id="UP000014500"/>
    </source>
</evidence>
<keyword evidence="3" id="KW-0433">Leucine-rich repeat</keyword>
<dbReference type="OMA" id="NCERISM"/>
<dbReference type="GO" id="GO:0036158">
    <property type="term" value="P:outer dynein arm assembly"/>
    <property type="evidence" value="ECO:0007669"/>
    <property type="project" value="TreeGrafter"/>
</dbReference>
<dbReference type="PANTHER" id="PTHR15454:SF73">
    <property type="entry name" value="DYNEIN AXONEMAL LIGHT CHAIN 1"/>
    <property type="match status" value="1"/>
</dbReference>
<keyword evidence="9" id="KW-0966">Cell projection</keyword>
<dbReference type="GO" id="GO:0005930">
    <property type="term" value="C:axoneme"/>
    <property type="evidence" value="ECO:0007669"/>
    <property type="project" value="UniProtKB-SubCell"/>
</dbReference>
<dbReference type="GO" id="GO:0043014">
    <property type="term" value="F:alpha-tubulin binding"/>
    <property type="evidence" value="ECO:0007669"/>
    <property type="project" value="TreeGrafter"/>
</dbReference>
<protein>
    <recommendedName>
        <fullName evidence="11">Dynein axonemal light chain 1</fullName>
    </recommendedName>
</protein>